<feature type="non-terminal residue" evidence="1">
    <location>
        <position position="1"/>
    </location>
</feature>
<sequence>FLQQNEIINDYQYGFRKKFNSEMALAVTTDNIISSLDSQKHVMGFFLISKRLLTQ</sequence>
<evidence type="ECO:0000313" key="3">
    <source>
        <dbReference type="Proteomes" id="UP000014760"/>
    </source>
</evidence>
<dbReference type="EnsemblMetazoa" id="CapteT140334">
    <property type="protein sequence ID" value="CapteP140334"/>
    <property type="gene ID" value="CapteG140334"/>
</dbReference>
<keyword evidence="3" id="KW-1185">Reference proteome</keyword>
<dbReference type="EMBL" id="KB309122">
    <property type="protein sequence ID" value="ELT95471.1"/>
    <property type="molecule type" value="Genomic_DNA"/>
</dbReference>
<accession>R7TVH8</accession>
<reference evidence="1 3" key="2">
    <citation type="journal article" date="2013" name="Nature">
        <title>Insights into bilaterian evolution from three spiralian genomes.</title>
        <authorList>
            <person name="Simakov O."/>
            <person name="Marletaz F."/>
            <person name="Cho S.J."/>
            <person name="Edsinger-Gonzales E."/>
            <person name="Havlak P."/>
            <person name="Hellsten U."/>
            <person name="Kuo D.H."/>
            <person name="Larsson T."/>
            <person name="Lv J."/>
            <person name="Arendt D."/>
            <person name="Savage R."/>
            <person name="Osoegawa K."/>
            <person name="de Jong P."/>
            <person name="Grimwood J."/>
            <person name="Chapman J.A."/>
            <person name="Shapiro H."/>
            <person name="Aerts A."/>
            <person name="Otillar R.P."/>
            <person name="Terry A.Y."/>
            <person name="Boore J.L."/>
            <person name="Grigoriev I.V."/>
            <person name="Lindberg D.R."/>
            <person name="Seaver E.C."/>
            <person name="Weisblat D.A."/>
            <person name="Putnam N.H."/>
            <person name="Rokhsar D.S."/>
        </authorList>
    </citation>
    <scope>NUCLEOTIDE SEQUENCE</scope>
    <source>
        <strain evidence="1 3">I ESC-2004</strain>
    </source>
</reference>
<protein>
    <submittedName>
        <fullName evidence="1 2">Uncharacterized protein</fullName>
    </submittedName>
</protein>
<dbReference type="Proteomes" id="UP000014760">
    <property type="component" value="Unassembled WGS sequence"/>
</dbReference>
<dbReference type="OrthoDB" id="445826at2759"/>
<evidence type="ECO:0000313" key="1">
    <source>
        <dbReference type="EMBL" id="ELT95471.1"/>
    </source>
</evidence>
<proteinExistence type="predicted"/>
<gene>
    <name evidence="1" type="ORF">CAPTEDRAFT_140334</name>
</gene>
<organism evidence="1">
    <name type="scientific">Capitella teleta</name>
    <name type="common">Polychaete worm</name>
    <dbReference type="NCBI Taxonomy" id="283909"/>
    <lineage>
        <taxon>Eukaryota</taxon>
        <taxon>Metazoa</taxon>
        <taxon>Spiralia</taxon>
        <taxon>Lophotrochozoa</taxon>
        <taxon>Annelida</taxon>
        <taxon>Polychaeta</taxon>
        <taxon>Sedentaria</taxon>
        <taxon>Scolecida</taxon>
        <taxon>Capitellidae</taxon>
        <taxon>Capitella</taxon>
    </lineage>
</organism>
<reference evidence="2" key="3">
    <citation type="submission" date="2015-06" db="UniProtKB">
        <authorList>
            <consortium name="EnsemblMetazoa"/>
        </authorList>
    </citation>
    <scope>IDENTIFICATION</scope>
</reference>
<name>R7TVH8_CAPTE</name>
<evidence type="ECO:0000313" key="2">
    <source>
        <dbReference type="EnsemblMetazoa" id="CapteP140334"/>
    </source>
</evidence>
<dbReference type="EMBL" id="AMQN01028626">
    <property type="status" value="NOT_ANNOTATED_CDS"/>
    <property type="molecule type" value="Genomic_DNA"/>
</dbReference>
<dbReference type="HOGENOM" id="CLU_3038309_0_0_1"/>
<reference evidence="3" key="1">
    <citation type="submission" date="2012-12" db="EMBL/GenBank/DDBJ databases">
        <authorList>
            <person name="Hellsten U."/>
            <person name="Grimwood J."/>
            <person name="Chapman J.A."/>
            <person name="Shapiro H."/>
            <person name="Aerts A."/>
            <person name="Otillar R.P."/>
            <person name="Terry A.Y."/>
            <person name="Boore J.L."/>
            <person name="Simakov O."/>
            <person name="Marletaz F."/>
            <person name="Cho S.-J."/>
            <person name="Edsinger-Gonzales E."/>
            <person name="Havlak P."/>
            <person name="Kuo D.-H."/>
            <person name="Larsson T."/>
            <person name="Lv J."/>
            <person name="Arendt D."/>
            <person name="Savage R."/>
            <person name="Osoegawa K."/>
            <person name="de Jong P."/>
            <person name="Lindberg D.R."/>
            <person name="Seaver E.C."/>
            <person name="Weisblat D.A."/>
            <person name="Putnam N.H."/>
            <person name="Grigoriev I.V."/>
            <person name="Rokhsar D.S."/>
        </authorList>
    </citation>
    <scope>NUCLEOTIDE SEQUENCE</scope>
    <source>
        <strain evidence="3">I ESC-2004</strain>
    </source>
</reference>
<dbReference type="AlphaFoldDB" id="R7TVH8"/>